<proteinExistence type="predicted"/>
<dbReference type="AlphaFoldDB" id="A0A6S6SD60"/>
<evidence type="ECO:0000313" key="1">
    <source>
        <dbReference type="EMBL" id="CAA6807896.1"/>
    </source>
</evidence>
<dbReference type="EMBL" id="CACVAS010000047">
    <property type="protein sequence ID" value="CAA6807896.1"/>
    <property type="molecule type" value="Genomic_DNA"/>
</dbReference>
<protein>
    <submittedName>
        <fullName evidence="1">Uncharacterized protein</fullName>
    </submittedName>
</protein>
<organism evidence="1">
    <name type="scientific">uncultured Sulfurovum sp</name>
    <dbReference type="NCBI Taxonomy" id="269237"/>
    <lineage>
        <taxon>Bacteria</taxon>
        <taxon>Pseudomonadati</taxon>
        <taxon>Campylobacterota</taxon>
        <taxon>Epsilonproteobacteria</taxon>
        <taxon>Campylobacterales</taxon>
        <taxon>Sulfurovaceae</taxon>
        <taxon>Sulfurovum</taxon>
        <taxon>environmental samples</taxon>
    </lineage>
</organism>
<gene>
    <name evidence="1" type="ORF">HELGO_WM3351</name>
</gene>
<name>A0A6S6SD60_9BACT</name>
<reference evidence="1" key="1">
    <citation type="submission" date="2020-01" db="EMBL/GenBank/DDBJ databases">
        <authorList>
            <person name="Meier V. D."/>
            <person name="Meier V D."/>
        </authorList>
    </citation>
    <scope>NUCLEOTIDE SEQUENCE</scope>
    <source>
        <strain evidence="1">HLG_WM_MAG_01</strain>
    </source>
</reference>
<accession>A0A6S6SD60</accession>
<sequence>MKKGMDALKVKYKLGALILDTEDNELIIIFDNDCGGIEKMRYFKLVKNVSLTWIENKIISVINEVSAYKNLTKVFQKAIKDVDVDTYATTYGIGIHTVLMSEEELRNKSKAIFNLLDNKGIKYKLQYSRAMWVLKIVISKSKENLKKINTLKI</sequence>